<proteinExistence type="predicted"/>
<organism evidence="2 3">
    <name type="scientific">Hymenobacter glacialis</name>
    <dbReference type="NCBI Taxonomy" id="1908236"/>
    <lineage>
        <taxon>Bacteria</taxon>
        <taxon>Pseudomonadati</taxon>
        <taxon>Bacteroidota</taxon>
        <taxon>Cytophagia</taxon>
        <taxon>Cytophagales</taxon>
        <taxon>Hymenobacteraceae</taxon>
        <taxon>Hymenobacter</taxon>
    </lineage>
</organism>
<comment type="caution">
    <text evidence="2">The sequence shown here is derived from an EMBL/GenBank/DDBJ whole genome shotgun (WGS) entry which is preliminary data.</text>
</comment>
<reference evidence="2 3" key="1">
    <citation type="submission" date="2016-08" db="EMBL/GenBank/DDBJ databases">
        <title>Hymenobacter coccineus sp. nov., Hymenobacter lapidarius sp. nov. and Hymenobacter glacialis sp. nov., isolated from Antarctic soil.</title>
        <authorList>
            <person name="Sedlacek I."/>
            <person name="Kralova S."/>
            <person name="Kyrova K."/>
            <person name="Maslanova I."/>
            <person name="Stankova E."/>
            <person name="Vrbovska V."/>
            <person name="Nemec M."/>
            <person name="Bartak M."/>
            <person name="Svec P."/>
            <person name="Busse H.-J."/>
            <person name="Pantucek R."/>
        </authorList>
    </citation>
    <scope>NUCLEOTIDE SEQUENCE [LARGE SCALE GENOMIC DNA]</scope>
    <source>
        <strain evidence="2 3">CCM 8648</strain>
    </source>
</reference>
<evidence type="ECO:0000256" key="1">
    <source>
        <dbReference type="SAM" id="MobiDB-lite"/>
    </source>
</evidence>
<evidence type="ECO:0000313" key="3">
    <source>
        <dbReference type="Proteomes" id="UP000177791"/>
    </source>
</evidence>
<evidence type="ECO:0000313" key="2">
    <source>
        <dbReference type="EMBL" id="OGX86974.1"/>
    </source>
</evidence>
<name>A0A1G1T809_9BACT</name>
<dbReference type="RefSeq" id="WP_070733598.1">
    <property type="nucleotide sequence ID" value="NZ_MDZC01000046.1"/>
</dbReference>
<protein>
    <submittedName>
        <fullName evidence="2">Uncharacterized protein</fullName>
    </submittedName>
</protein>
<dbReference type="AlphaFoldDB" id="A0A1G1T809"/>
<feature type="compositionally biased region" description="Polar residues" evidence="1">
    <location>
        <begin position="186"/>
        <end position="198"/>
    </location>
</feature>
<dbReference type="OrthoDB" id="874548at2"/>
<keyword evidence="3" id="KW-1185">Reference proteome</keyword>
<feature type="region of interest" description="Disordered" evidence="1">
    <location>
        <begin position="158"/>
        <end position="292"/>
    </location>
</feature>
<accession>A0A1G1T809</accession>
<dbReference type="Proteomes" id="UP000177791">
    <property type="component" value="Unassembled WGS sequence"/>
</dbReference>
<gene>
    <name evidence="2" type="ORF">BEN48_01055</name>
</gene>
<dbReference type="EMBL" id="MDZC01000046">
    <property type="protein sequence ID" value="OGX86974.1"/>
    <property type="molecule type" value="Genomic_DNA"/>
</dbReference>
<sequence>MPKLIDYPRTTYAGAWELAEITDDTGGKCAIETAARKLNRKVSGSFKAIIGSAVKFGLLTSKRDLLTTTTLFKRIKHAYDKQEELLFHREAFLTPPLFTQLCRKFRGRELPVQMLDVMLIREFAVEEINAQGVAKAFVEGCRMVGLLDEHNIVADIDAQANRPGPRRELASPPPSTNSFRPAPETASDQPEQRLVSSNQHEDSFASIESSTSPAPETYAAGRTTTKQTSHDQFRPDAIASLFGLLRPDSDERTSAQIPREEEYEAPSMPHTPNLHASGPSAHQPVQAPNIDVPQTSTTTYQIQVSGPGVNTLLSITDEDDIAIAIALLQKIKRQLNSL</sequence>